<proteinExistence type="predicted"/>
<evidence type="ECO:0000259" key="3">
    <source>
        <dbReference type="Pfam" id="PF17450"/>
    </source>
</evidence>
<keyword evidence="1" id="KW-1015">Disulfide bond</keyword>
<dbReference type="SUPFAM" id="SSF51011">
    <property type="entry name" value="Glycosyl hydrolase domain"/>
    <property type="match status" value="1"/>
</dbReference>
<evidence type="ECO:0000256" key="1">
    <source>
        <dbReference type="ARBA" id="ARBA00023157"/>
    </source>
</evidence>
<evidence type="ECO:0000313" key="5">
    <source>
        <dbReference type="Proteomes" id="UP001178461"/>
    </source>
</evidence>
<evidence type="ECO:0000256" key="2">
    <source>
        <dbReference type="ARBA" id="ARBA00023180"/>
    </source>
</evidence>
<dbReference type="Proteomes" id="UP001178461">
    <property type="component" value="Chromosome W"/>
</dbReference>
<keyword evidence="2" id="KW-0325">Glycoprotein</keyword>
<accession>A0AA35LNZ4</accession>
<dbReference type="Pfam" id="PF17450">
    <property type="entry name" value="Melibiase_2_C"/>
    <property type="match status" value="1"/>
</dbReference>
<evidence type="ECO:0000313" key="4">
    <source>
        <dbReference type="EMBL" id="CAI5799438.1"/>
    </source>
</evidence>
<protein>
    <submittedName>
        <fullName evidence="4">Alpha-galactosidase A</fullName>
    </submittedName>
</protein>
<feature type="domain" description="Alpha galactosidase A C-terminal" evidence="3">
    <location>
        <begin position="15"/>
        <end position="97"/>
    </location>
</feature>
<dbReference type="FunFam" id="2.60.40.1180:FF:000017">
    <property type="entry name" value="Alpha-galactosidase A"/>
    <property type="match status" value="1"/>
</dbReference>
<reference evidence="4" key="1">
    <citation type="submission" date="2022-12" db="EMBL/GenBank/DDBJ databases">
        <authorList>
            <person name="Alioto T."/>
            <person name="Alioto T."/>
            <person name="Gomez Garrido J."/>
        </authorList>
    </citation>
    <scope>NUCLEOTIDE SEQUENCE</scope>
</reference>
<dbReference type="InterPro" id="IPR013780">
    <property type="entry name" value="Glyco_hydro_b"/>
</dbReference>
<dbReference type="InterPro" id="IPR035373">
    <property type="entry name" value="Melibiase/NAGA_C"/>
</dbReference>
<dbReference type="AlphaFoldDB" id="A0AA35LNZ4"/>
<name>A0AA35LNZ4_9SAUR</name>
<gene>
    <name evidence="4" type="ORF">PODLI_1B004669</name>
</gene>
<sequence>MTHDAPAVGHFGRYRTTHLESNFELWERPLSGRAFTISVLNRQEIGGPQAFVFSTAFLGNGLACNPACSIQQILPTSVDLGLHNWVSPLKVVVNPTGTVLLKMVVTEEKLFDNGNKHFPEFL</sequence>
<organism evidence="4 5">
    <name type="scientific">Podarcis lilfordi</name>
    <name type="common">Lilford's wall lizard</name>
    <dbReference type="NCBI Taxonomy" id="74358"/>
    <lineage>
        <taxon>Eukaryota</taxon>
        <taxon>Metazoa</taxon>
        <taxon>Chordata</taxon>
        <taxon>Craniata</taxon>
        <taxon>Vertebrata</taxon>
        <taxon>Euteleostomi</taxon>
        <taxon>Lepidosauria</taxon>
        <taxon>Squamata</taxon>
        <taxon>Bifurcata</taxon>
        <taxon>Unidentata</taxon>
        <taxon>Episquamata</taxon>
        <taxon>Laterata</taxon>
        <taxon>Lacertibaenia</taxon>
        <taxon>Lacertidae</taxon>
        <taxon>Podarcis</taxon>
    </lineage>
</organism>
<dbReference type="Gene3D" id="2.60.40.1180">
    <property type="entry name" value="Golgi alpha-mannosidase II"/>
    <property type="match status" value="1"/>
</dbReference>
<dbReference type="EMBL" id="OX395145">
    <property type="protein sequence ID" value="CAI5799438.1"/>
    <property type="molecule type" value="Genomic_DNA"/>
</dbReference>
<keyword evidence="5" id="KW-1185">Reference proteome</keyword>